<evidence type="ECO:0000313" key="2">
    <source>
        <dbReference type="Proteomes" id="UP000265520"/>
    </source>
</evidence>
<proteinExistence type="predicted"/>
<accession>A0A392VKV0</accession>
<name>A0A392VKV0_9FABA</name>
<comment type="caution">
    <text evidence="1">The sequence shown here is derived from an EMBL/GenBank/DDBJ whole genome shotgun (WGS) entry which is preliminary data.</text>
</comment>
<sequence>MGWWLNVDLLGVYLVG</sequence>
<organism evidence="1 2">
    <name type="scientific">Trifolium medium</name>
    <dbReference type="NCBI Taxonomy" id="97028"/>
    <lineage>
        <taxon>Eukaryota</taxon>
        <taxon>Viridiplantae</taxon>
        <taxon>Streptophyta</taxon>
        <taxon>Embryophyta</taxon>
        <taxon>Tracheophyta</taxon>
        <taxon>Spermatophyta</taxon>
        <taxon>Magnoliopsida</taxon>
        <taxon>eudicotyledons</taxon>
        <taxon>Gunneridae</taxon>
        <taxon>Pentapetalae</taxon>
        <taxon>rosids</taxon>
        <taxon>fabids</taxon>
        <taxon>Fabales</taxon>
        <taxon>Fabaceae</taxon>
        <taxon>Papilionoideae</taxon>
        <taxon>50 kb inversion clade</taxon>
        <taxon>NPAAA clade</taxon>
        <taxon>Hologalegina</taxon>
        <taxon>IRL clade</taxon>
        <taxon>Trifolieae</taxon>
        <taxon>Trifolium</taxon>
    </lineage>
</organism>
<dbReference type="Proteomes" id="UP000265520">
    <property type="component" value="Unassembled WGS sequence"/>
</dbReference>
<protein>
    <submittedName>
        <fullName evidence="1">Uncharacterized protein</fullName>
    </submittedName>
</protein>
<keyword evidence="2" id="KW-1185">Reference proteome</keyword>
<dbReference type="AlphaFoldDB" id="A0A392VKV0"/>
<feature type="non-terminal residue" evidence="1">
    <location>
        <position position="16"/>
    </location>
</feature>
<reference evidence="1 2" key="1">
    <citation type="journal article" date="2018" name="Front. Plant Sci.">
        <title>Red Clover (Trifolium pratense) and Zigzag Clover (T. medium) - A Picture of Genomic Similarities and Differences.</title>
        <authorList>
            <person name="Dluhosova J."/>
            <person name="Istvanek J."/>
            <person name="Nedelnik J."/>
            <person name="Repkova J."/>
        </authorList>
    </citation>
    <scope>NUCLEOTIDE SEQUENCE [LARGE SCALE GENOMIC DNA]</scope>
    <source>
        <strain evidence="2">cv. 10/8</strain>
        <tissue evidence="1">Leaf</tissue>
    </source>
</reference>
<evidence type="ECO:0000313" key="1">
    <source>
        <dbReference type="EMBL" id="MCI88083.1"/>
    </source>
</evidence>
<dbReference type="EMBL" id="LXQA011183197">
    <property type="protein sequence ID" value="MCI88083.1"/>
    <property type="molecule type" value="Genomic_DNA"/>
</dbReference>